<comment type="catalytic activity">
    <reaction evidence="11">
        <text>ATP + H2O = ADP + phosphate + H(+)</text>
        <dbReference type="Rhea" id="RHEA:13065"/>
        <dbReference type="ChEBI" id="CHEBI:15377"/>
        <dbReference type="ChEBI" id="CHEBI:15378"/>
        <dbReference type="ChEBI" id="CHEBI:30616"/>
        <dbReference type="ChEBI" id="CHEBI:43474"/>
        <dbReference type="ChEBI" id="CHEBI:456216"/>
    </reaction>
    <physiologicalReaction direction="left-to-right" evidence="11">
        <dbReference type="Rhea" id="RHEA:13066"/>
    </physiologicalReaction>
</comment>
<evidence type="ECO:0000256" key="4">
    <source>
        <dbReference type="ARBA" id="ARBA00022741"/>
    </source>
</evidence>
<evidence type="ECO:0000256" key="9">
    <source>
        <dbReference type="ARBA" id="ARBA00023128"/>
    </source>
</evidence>
<dbReference type="InterPro" id="IPR003959">
    <property type="entry name" value="ATPase_AAA_core"/>
</dbReference>
<feature type="compositionally biased region" description="Low complexity" evidence="12">
    <location>
        <begin position="376"/>
        <end position="392"/>
    </location>
</feature>
<evidence type="ECO:0000256" key="8">
    <source>
        <dbReference type="ARBA" id="ARBA00022989"/>
    </source>
</evidence>
<gene>
    <name evidence="16" type="ORF">AMATHDRAFT_51616</name>
</gene>
<dbReference type="Pfam" id="PF25426">
    <property type="entry name" value="AAA_lid_BCS1"/>
    <property type="match status" value="1"/>
</dbReference>
<dbReference type="STRING" id="703135.A0A2A9ND23"/>
<feature type="compositionally biased region" description="Basic and acidic residues" evidence="12">
    <location>
        <begin position="687"/>
        <end position="757"/>
    </location>
</feature>
<comment type="subcellular location">
    <subcellularLocation>
        <location evidence="1">Mitochondrion inner membrane</location>
        <topology evidence="1">Single-pass membrane protein</topology>
    </subcellularLocation>
</comment>
<evidence type="ECO:0000256" key="2">
    <source>
        <dbReference type="ARBA" id="ARBA00007448"/>
    </source>
</evidence>
<dbReference type="SMART" id="SM01024">
    <property type="entry name" value="BCS1_N"/>
    <property type="match status" value="1"/>
</dbReference>
<evidence type="ECO:0000256" key="6">
    <source>
        <dbReference type="ARBA" id="ARBA00022801"/>
    </source>
</evidence>
<dbReference type="GO" id="GO:0005743">
    <property type="term" value="C:mitochondrial inner membrane"/>
    <property type="evidence" value="ECO:0007669"/>
    <property type="project" value="UniProtKB-SubCell"/>
</dbReference>
<keyword evidence="3 13" id="KW-0812">Transmembrane</keyword>
<feature type="transmembrane region" description="Helical" evidence="13">
    <location>
        <begin position="150"/>
        <end position="170"/>
    </location>
</feature>
<dbReference type="SUPFAM" id="SSF52540">
    <property type="entry name" value="P-loop containing nucleoside triphosphate hydrolases"/>
    <property type="match status" value="1"/>
</dbReference>
<evidence type="ECO:0000259" key="14">
    <source>
        <dbReference type="SMART" id="SM00382"/>
    </source>
</evidence>
<evidence type="ECO:0000256" key="1">
    <source>
        <dbReference type="ARBA" id="ARBA00004434"/>
    </source>
</evidence>
<dbReference type="InterPro" id="IPR057495">
    <property type="entry name" value="AAA_lid_BCS1"/>
</dbReference>
<dbReference type="Pfam" id="PF00004">
    <property type="entry name" value="AAA"/>
    <property type="match status" value="2"/>
</dbReference>
<dbReference type="SMART" id="SM00382">
    <property type="entry name" value="AAA"/>
    <property type="match status" value="1"/>
</dbReference>
<dbReference type="InterPro" id="IPR003960">
    <property type="entry name" value="ATPase_AAA_CS"/>
</dbReference>
<dbReference type="InterPro" id="IPR027417">
    <property type="entry name" value="P-loop_NTPase"/>
</dbReference>
<dbReference type="OrthoDB" id="10251412at2759"/>
<dbReference type="GO" id="GO:0016887">
    <property type="term" value="F:ATP hydrolysis activity"/>
    <property type="evidence" value="ECO:0007669"/>
    <property type="project" value="InterPro"/>
</dbReference>
<feature type="compositionally biased region" description="Basic and acidic residues" evidence="12">
    <location>
        <begin position="352"/>
        <end position="369"/>
    </location>
</feature>
<dbReference type="Gene3D" id="3.40.50.300">
    <property type="entry name" value="P-loop containing nucleotide triphosphate hydrolases"/>
    <property type="match status" value="1"/>
</dbReference>
<feature type="domain" description="BCS1 N-terminal" evidence="15">
    <location>
        <begin position="27"/>
        <end position="251"/>
    </location>
</feature>
<feature type="domain" description="AAA+ ATPase" evidence="14">
    <location>
        <begin position="282"/>
        <end position="459"/>
    </location>
</feature>
<evidence type="ECO:0000256" key="10">
    <source>
        <dbReference type="ARBA" id="ARBA00023136"/>
    </source>
</evidence>
<accession>A0A2A9ND23</accession>
<evidence type="ECO:0000256" key="12">
    <source>
        <dbReference type="SAM" id="MobiDB-lite"/>
    </source>
</evidence>
<dbReference type="InterPro" id="IPR003593">
    <property type="entry name" value="AAA+_ATPase"/>
</dbReference>
<sequence length="871" mass="95205">MDALKSLIQPLVGGAGASSVVDGMKLVVLGGTVETARRVSSSAWSHFVNSFFLTAHFSEEDYPYDWLMLWLSRRPEWQRSREFETTTRTSSFGMSGNNDNSFGDDEDYDEDCPGRVKTRVVFQPTFDTTHTIYYRGHWLRVKRSRKSDGIEVLSISFLVPFFLLFFFFFFSTLPPPPSLRNTNTASLVSLPPPRLLKSVVARSNTILKQLVLQAKREYEAEAVHRIQIYFADSHGSWRWTDSRHKRPMSSIVLNPGVKEMLLTDTKDFLKSEKWYADRGIPFRRGYLLHGVPGSGKSSLIHAIAGELMLDIYVVSLSASWISDATLNTLMGRVPARCILLLEDLDAAFTRSTNRDGSGKDDRDDKDKDGGNGGSGSSSTVATSGSVNGSSSGARRRGRSSDQLSDVNTLSLSGLLNALDGVAAAEGRILFATTNHLERLDPALSRPGRMDVWVEFKNASKWQAEALFRNFFPSVEDEREQHGVLSPLDEEEALLLEREMMAAESRGKSATNGRNSDVGGGVMSSSPTSPSSSGETGIGSTGSSRSSLWSSFSPFSTRSASSTSLSGSMGEDQQEGGGGEGRGRTASVSESGDGNGKRHGEKNGMQQQHQHQQAYEPPPVEDHILASQHSAKPLDAETLSRLAKQFADGVPDEEFSVAALQGYLLRNKSQPEAAADGIVAWVKSEREMRDRLKREKEAREAKEKQERDKRRKEASAKESEKKELEKKDQELEKLRQQLADKEKADGGVKGGNEVKQEGGESVCAAQPAAVAAVVVEGEDADGDEEEGDENVDPAVAATGKSTAAVVVVMEEEDAKSEVSWRSESELINDWGVPVFPPPPPPPLPLGNGGQPFLPPLVLPAHVPMQLIPPQRK</sequence>
<keyword evidence="5" id="KW-0999">Mitochondrion inner membrane</keyword>
<name>A0A2A9ND23_9AGAR</name>
<proteinExistence type="inferred from homology"/>
<feature type="region of interest" description="Disordered" evidence="12">
    <location>
        <begin position="502"/>
        <end position="631"/>
    </location>
</feature>
<evidence type="ECO:0000313" key="17">
    <source>
        <dbReference type="Proteomes" id="UP000242287"/>
    </source>
</evidence>
<evidence type="ECO:0000256" key="13">
    <source>
        <dbReference type="SAM" id="Phobius"/>
    </source>
</evidence>
<comment type="similarity">
    <text evidence="2">Belongs to the AAA ATPase family. BCS1 subfamily.</text>
</comment>
<dbReference type="InterPro" id="IPR014851">
    <property type="entry name" value="BCS1_N"/>
</dbReference>
<keyword evidence="7" id="KW-0067">ATP-binding</keyword>
<keyword evidence="10 13" id="KW-0472">Membrane</keyword>
<dbReference type="InterPro" id="IPR050747">
    <property type="entry name" value="Mitochondrial_chaperone_BCS1"/>
</dbReference>
<evidence type="ECO:0000256" key="11">
    <source>
        <dbReference type="ARBA" id="ARBA00048778"/>
    </source>
</evidence>
<dbReference type="PANTHER" id="PTHR23070">
    <property type="entry name" value="BCS1 AAA-TYPE ATPASE"/>
    <property type="match status" value="1"/>
</dbReference>
<keyword evidence="8 13" id="KW-1133">Transmembrane helix</keyword>
<dbReference type="Pfam" id="PF08740">
    <property type="entry name" value="BCS1_N"/>
    <property type="match status" value="1"/>
</dbReference>
<feature type="compositionally biased region" description="Low complexity" evidence="12">
    <location>
        <begin position="540"/>
        <end position="570"/>
    </location>
</feature>
<dbReference type="Proteomes" id="UP000242287">
    <property type="component" value="Unassembled WGS sequence"/>
</dbReference>
<reference evidence="16 17" key="1">
    <citation type="submission" date="2014-02" db="EMBL/GenBank/DDBJ databases">
        <title>Transposable element dynamics among asymbiotic and ectomycorrhizal Amanita fungi.</title>
        <authorList>
            <consortium name="DOE Joint Genome Institute"/>
            <person name="Hess J."/>
            <person name="Skrede I."/>
            <person name="Wolfe B."/>
            <person name="LaButti K."/>
            <person name="Ohm R.A."/>
            <person name="Grigoriev I.V."/>
            <person name="Pringle A."/>
        </authorList>
    </citation>
    <scope>NUCLEOTIDE SEQUENCE [LARGE SCALE GENOMIC DNA]</scope>
    <source>
        <strain evidence="16 17">SKay4041</strain>
    </source>
</reference>
<evidence type="ECO:0008006" key="18">
    <source>
        <dbReference type="Google" id="ProtNLM"/>
    </source>
</evidence>
<feature type="compositionally biased region" description="Low complexity" evidence="12">
    <location>
        <begin position="522"/>
        <end position="534"/>
    </location>
</feature>
<evidence type="ECO:0000256" key="7">
    <source>
        <dbReference type="ARBA" id="ARBA00022840"/>
    </source>
</evidence>
<evidence type="ECO:0000313" key="16">
    <source>
        <dbReference type="EMBL" id="PFH45533.1"/>
    </source>
</evidence>
<evidence type="ECO:0000256" key="5">
    <source>
        <dbReference type="ARBA" id="ARBA00022792"/>
    </source>
</evidence>
<protein>
    <recommendedName>
        <fullName evidence="18">AAA+ ATPase domain-containing protein</fullName>
    </recommendedName>
</protein>
<keyword evidence="4" id="KW-0547">Nucleotide-binding</keyword>
<organism evidence="16 17">
    <name type="scientific">Amanita thiersii Skay4041</name>
    <dbReference type="NCBI Taxonomy" id="703135"/>
    <lineage>
        <taxon>Eukaryota</taxon>
        <taxon>Fungi</taxon>
        <taxon>Dikarya</taxon>
        <taxon>Basidiomycota</taxon>
        <taxon>Agaricomycotina</taxon>
        <taxon>Agaricomycetes</taxon>
        <taxon>Agaricomycetidae</taxon>
        <taxon>Agaricales</taxon>
        <taxon>Pluteineae</taxon>
        <taxon>Amanitaceae</taxon>
        <taxon>Amanita</taxon>
    </lineage>
</organism>
<keyword evidence="9" id="KW-0496">Mitochondrion</keyword>
<feature type="region of interest" description="Disordered" evidence="12">
    <location>
        <begin position="351"/>
        <end position="404"/>
    </location>
</feature>
<keyword evidence="17" id="KW-1185">Reference proteome</keyword>
<dbReference type="EMBL" id="KZ302348">
    <property type="protein sequence ID" value="PFH45533.1"/>
    <property type="molecule type" value="Genomic_DNA"/>
</dbReference>
<keyword evidence="6" id="KW-0378">Hydrolase</keyword>
<dbReference type="PROSITE" id="PS00674">
    <property type="entry name" value="AAA"/>
    <property type="match status" value="1"/>
</dbReference>
<evidence type="ECO:0000256" key="3">
    <source>
        <dbReference type="ARBA" id="ARBA00022692"/>
    </source>
</evidence>
<feature type="region of interest" description="Disordered" evidence="12">
    <location>
        <begin position="687"/>
        <end position="762"/>
    </location>
</feature>
<evidence type="ECO:0000259" key="15">
    <source>
        <dbReference type="SMART" id="SM01024"/>
    </source>
</evidence>
<dbReference type="AlphaFoldDB" id="A0A2A9ND23"/>
<dbReference type="GO" id="GO:0005524">
    <property type="term" value="F:ATP binding"/>
    <property type="evidence" value="ECO:0007669"/>
    <property type="project" value="UniProtKB-KW"/>
</dbReference>